<evidence type="ECO:0000256" key="5">
    <source>
        <dbReference type="ARBA" id="ARBA00031323"/>
    </source>
</evidence>
<accession>A0ABW4GE17</accession>
<dbReference type="Proteomes" id="UP001597097">
    <property type="component" value="Unassembled WGS sequence"/>
</dbReference>
<gene>
    <name evidence="7" type="ORF">ACFSJ0_26020</name>
</gene>
<evidence type="ECO:0000256" key="4">
    <source>
        <dbReference type="ARBA" id="ARBA00022691"/>
    </source>
</evidence>
<keyword evidence="2 7" id="KW-0489">Methyltransferase</keyword>
<dbReference type="PANTHER" id="PTHR11579">
    <property type="entry name" value="PROTEIN-L-ISOASPARTATE O-METHYLTRANSFERASE"/>
    <property type="match status" value="1"/>
</dbReference>
<comment type="caution">
    <text evidence="7">The sequence shown here is derived from an EMBL/GenBank/DDBJ whole genome shotgun (WGS) entry which is preliminary data.</text>
</comment>
<name>A0ABW4GE17_9ACTN</name>
<dbReference type="GO" id="GO:0032259">
    <property type="term" value="P:methylation"/>
    <property type="evidence" value="ECO:0007669"/>
    <property type="project" value="UniProtKB-KW"/>
</dbReference>
<sequence length="376" mass="41477">MSIGERIAALSDQLTDLDDEWRDAFHAVPRHLFIPDKAWCHPDDGPGFLIDRTADPEKWLDVAYSNTAIVTQIDDGATELEHGQGDYTSSTSAPGVVAAELTLLDPYDGDEVLEIGTGTGWTAGLLASRLGDENVTSIEIDQALLTTATEHLKKAGLSPRLVLGDGAKGRREGAPYDRVHVTCGVREVPYAWVEQIRPGGAIVLPWMPRWAGGHLVKLIAVGDGTAVGRFHGGVDFMLLRSQRWSHPRLEDVYRKSTTYLDPRRVVRSSYGAEVAIAGMLPEVYGMHENQEGGEFHLSLWSADSDAQVHYAPDYKGVAILQRGPRDLWNELEAAYLRWVSWGSPHKDRFGMTVTSEGQHIWLDSPDHSLAVPVELR</sequence>
<dbReference type="PANTHER" id="PTHR11579:SF0">
    <property type="entry name" value="PROTEIN-L-ISOASPARTATE(D-ASPARTATE) O-METHYLTRANSFERASE"/>
    <property type="match status" value="1"/>
</dbReference>
<keyword evidence="3" id="KW-0808">Transferase</keyword>
<evidence type="ECO:0000313" key="7">
    <source>
        <dbReference type="EMBL" id="MFD1540538.1"/>
    </source>
</evidence>
<dbReference type="CDD" id="cd02440">
    <property type="entry name" value="AdoMet_MTases"/>
    <property type="match status" value="1"/>
</dbReference>
<dbReference type="GO" id="GO:0008168">
    <property type="term" value="F:methyltransferase activity"/>
    <property type="evidence" value="ECO:0007669"/>
    <property type="project" value="UniProtKB-KW"/>
</dbReference>
<evidence type="ECO:0000313" key="8">
    <source>
        <dbReference type="Proteomes" id="UP001597097"/>
    </source>
</evidence>
<evidence type="ECO:0000256" key="1">
    <source>
        <dbReference type="ARBA" id="ARBA00022490"/>
    </source>
</evidence>
<organism evidence="7 8">
    <name type="scientific">Nonomuraea guangzhouensis</name>
    <dbReference type="NCBI Taxonomy" id="1291555"/>
    <lineage>
        <taxon>Bacteria</taxon>
        <taxon>Bacillati</taxon>
        <taxon>Actinomycetota</taxon>
        <taxon>Actinomycetes</taxon>
        <taxon>Streptosporangiales</taxon>
        <taxon>Streptosporangiaceae</taxon>
        <taxon>Nonomuraea</taxon>
    </lineage>
</organism>
<proteinExistence type="predicted"/>
<protein>
    <recommendedName>
        <fullName evidence="6">L-isoaspartyl protein carboxyl methyltransferase</fullName>
    </recommendedName>
    <alternativeName>
        <fullName evidence="5">Protein-beta-aspartate methyltransferase</fullName>
    </alternativeName>
</protein>
<keyword evidence="1" id="KW-0963">Cytoplasm</keyword>
<dbReference type="RefSeq" id="WP_219526974.1">
    <property type="nucleotide sequence ID" value="NZ_JAHKRM010000001.1"/>
</dbReference>
<keyword evidence="4" id="KW-0949">S-adenosyl-L-methionine</keyword>
<keyword evidence="8" id="KW-1185">Reference proteome</keyword>
<dbReference type="InterPro" id="IPR000682">
    <property type="entry name" value="PCMT"/>
</dbReference>
<evidence type="ECO:0000256" key="3">
    <source>
        <dbReference type="ARBA" id="ARBA00022679"/>
    </source>
</evidence>
<dbReference type="Pfam" id="PF01135">
    <property type="entry name" value="PCMT"/>
    <property type="match status" value="1"/>
</dbReference>
<evidence type="ECO:0000256" key="2">
    <source>
        <dbReference type="ARBA" id="ARBA00022603"/>
    </source>
</evidence>
<dbReference type="EMBL" id="JBHUCM010000019">
    <property type="protein sequence ID" value="MFD1540538.1"/>
    <property type="molecule type" value="Genomic_DNA"/>
</dbReference>
<reference evidence="8" key="1">
    <citation type="journal article" date="2019" name="Int. J. Syst. Evol. Microbiol.">
        <title>The Global Catalogue of Microorganisms (GCM) 10K type strain sequencing project: providing services to taxonomists for standard genome sequencing and annotation.</title>
        <authorList>
            <consortium name="The Broad Institute Genomics Platform"/>
            <consortium name="The Broad Institute Genome Sequencing Center for Infectious Disease"/>
            <person name="Wu L."/>
            <person name="Ma J."/>
        </authorList>
    </citation>
    <scope>NUCLEOTIDE SEQUENCE [LARGE SCALE GENOMIC DNA]</scope>
    <source>
        <strain evidence="8">CGMCC 1.15399</strain>
    </source>
</reference>
<evidence type="ECO:0000256" key="6">
    <source>
        <dbReference type="ARBA" id="ARBA00031350"/>
    </source>
</evidence>